<accession>A0AAE4BS16</accession>
<organism evidence="3 4">
    <name type="scientific">Aureibacter tunicatorum</name>
    <dbReference type="NCBI Taxonomy" id="866807"/>
    <lineage>
        <taxon>Bacteria</taxon>
        <taxon>Pseudomonadati</taxon>
        <taxon>Bacteroidota</taxon>
        <taxon>Cytophagia</taxon>
        <taxon>Cytophagales</taxon>
        <taxon>Persicobacteraceae</taxon>
        <taxon>Aureibacter</taxon>
    </lineage>
</organism>
<keyword evidence="1" id="KW-0472">Membrane</keyword>
<evidence type="ECO:0000313" key="4">
    <source>
        <dbReference type="Proteomes" id="UP001185092"/>
    </source>
</evidence>
<feature type="transmembrane region" description="Helical" evidence="1">
    <location>
        <begin position="54"/>
        <end position="77"/>
    </location>
</feature>
<keyword evidence="1" id="KW-0812">Transmembrane</keyword>
<keyword evidence="4" id="KW-1185">Reference proteome</keyword>
<dbReference type="PANTHER" id="PTHR40547">
    <property type="entry name" value="SLL0298 PROTEIN"/>
    <property type="match status" value="1"/>
</dbReference>
<evidence type="ECO:0000313" key="3">
    <source>
        <dbReference type="EMBL" id="MDR6237867.1"/>
    </source>
</evidence>
<protein>
    <recommendedName>
        <fullName evidence="2">DUF2062 domain-containing protein</fullName>
    </recommendedName>
</protein>
<feature type="transmembrane region" description="Helical" evidence="1">
    <location>
        <begin position="109"/>
        <end position="132"/>
    </location>
</feature>
<evidence type="ECO:0000259" key="2">
    <source>
        <dbReference type="Pfam" id="PF09835"/>
    </source>
</evidence>
<name>A0AAE4BS16_9BACT</name>
<sequence length="147" mass="16374">MKKQIRKIFSIEAAPESIARGFAIGSFVGMLPIPGFQMLVAMAIAAILKINKKAACLAVFNTNVFTGSFVFAFNFWLGKKILGYKLDYELPETLNLEYIKSIFMAGNKVFFSMMVGGLITGVFASALAYWLILKFKHKFPHQGNCEN</sequence>
<dbReference type="PANTHER" id="PTHR40547:SF1">
    <property type="entry name" value="SLL0298 PROTEIN"/>
    <property type="match status" value="1"/>
</dbReference>
<gene>
    <name evidence="3" type="ORF">HNQ88_000843</name>
</gene>
<proteinExistence type="predicted"/>
<feature type="transmembrane region" description="Helical" evidence="1">
    <location>
        <begin position="21"/>
        <end position="48"/>
    </location>
</feature>
<keyword evidence="1" id="KW-1133">Transmembrane helix</keyword>
<reference evidence="3" key="1">
    <citation type="submission" date="2023-07" db="EMBL/GenBank/DDBJ databases">
        <title>Genomic Encyclopedia of Type Strains, Phase IV (KMG-IV): sequencing the most valuable type-strain genomes for metagenomic binning, comparative biology and taxonomic classification.</title>
        <authorList>
            <person name="Goeker M."/>
        </authorList>
    </citation>
    <scope>NUCLEOTIDE SEQUENCE</scope>
    <source>
        <strain evidence="3">DSM 26174</strain>
    </source>
</reference>
<dbReference type="Pfam" id="PF09835">
    <property type="entry name" value="DUF2062"/>
    <property type="match status" value="1"/>
</dbReference>
<evidence type="ECO:0000256" key="1">
    <source>
        <dbReference type="SAM" id="Phobius"/>
    </source>
</evidence>
<dbReference type="Proteomes" id="UP001185092">
    <property type="component" value="Unassembled WGS sequence"/>
</dbReference>
<dbReference type="AlphaFoldDB" id="A0AAE4BS16"/>
<comment type="caution">
    <text evidence="3">The sequence shown here is derived from an EMBL/GenBank/DDBJ whole genome shotgun (WGS) entry which is preliminary data.</text>
</comment>
<dbReference type="EMBL" id="JAVDQD010000001">
    <property type="protein sequence ID" value="MDR6237867.1"/>
    <property type="molecule type" value="Genomic_DNA"/>
</dbReference>
<dbReference type="RefSeq" id="WP_309937339.1">
    <property type="nucleotide sequence ID" value="NZ_AP025305.1"/>
</dbReference>
<feature type="domain" description="DUF2062" evidence="2">
    <location>
        <begin position="2"/>
        <end position="135"/>
    </location>
</feature>
<dbReference type="InterPro" id="IPR018639">
    <property type="entry name" value="DUF2062"/>
</dbReference>